<evidence type="ECO:0000259" key="5">
    <source>
        <dbReference type="PROSITE" id="PS51891"/>
    </source>
</evidence>
<feature type="region of interest" description="Disordered" evidence="4">
    <location>
        <begin position="1"/>
        <end position="34"/>
    </location>
</feature>
<dbReference type="PANTHER" id="PTHR28620">
    <property type="entry name" value="CENTROMERE PROTEIN V"/>
    <property type="match status" value="1"/>
</dbReference>
<dbReference type="GO" id="GO:0046872">
    <property type="term" value="F:metal ion binding"/>
    <property type="evidence" value="ECO:0007669"/>
    <property type="project" value="UniProtKB-KW"/>
</dbReference>
<dbReference type="AlphaFoldDB" id="A0A2A2JK05"/>
<dbReference type="SUPFAM" id="SSF51316">
    <property type="entry name" value="Mss4-like"/>
    <property type="match status" value="1"/>
</dbReference>
<dbReference type="InterPro" id="IPR011057">
    <property type="entry name" value="Mss4-like_sf"/>
</dbReference>
<dbReference type="InterPro" id="IPR052355">
    <property type="entry name" value="CENP-V-like"/>
</dbReference>
<keyword evidence="3" id="KW-0862">Zinc</keyword>
<accession>A0A2A2JK05</accession>
<evidence type="ECO:0000313" key="6">
    <source>
        <dbReference type="EMBL" id="PAV61889.1"/>
    </source>
</evidence>
<dbReference type="PROSITE" id="PS51891">
    <property type="entry name" value="CENP_V_GFA"/>
    <property type="match status" value="1"/>
</dbReference>
<dbReference type="OrthoDB" id="2993351at2759"/>
<evidence type="ECO:0000313" key="7">
    <source>
        <dbReference type="Proteomes" id="UP000218231"/>
    </source>
</evidence>
<comment type="caution">
    <text evidence="6">The sequence shown here is derived from an EMBL/GenBank/DDBJ whole genome shotgun (WGS) entry which is preliminary data.</text>
</comment>
<name>A0A2A2JK05_9BILA</name>
<dbReference type="Pfam" id="PF04828">
    <property type="entry name" value="GFA"/>
    <property type="match status" value="1"/>
</dbReference>
<reference evidence="6 7" key="1">
    <citation type="journal article" date="2017" name="Curr. Biol.">
        <title>Genome architecture and evolution of a unichromosomal asexual nematode.</title>
        <authorList>
            <person name="Fradin H."/>
            <person name="Zegar C."/>
            <person name="Gutwein M."/>
            <person name="Lucas J."/>
            <person name="Kovtun M."/>
            <person name="Corcoran D."/>
            <person name="Baugh L.R."/>
            <person name="Kiontke K."/>
            <person name="Gunsalus K."/>
            <person name="Fitch D.H."/>
            <person name="Piano F."/>
        </authorList>
    </citation>
    <scope>NUCLEOTIDE SEQUENCE [LARGE SCALE GENOMIC DNA]</scope>
    <source>
        <strain evidence="6">PF1309</strain>
    </source>
</reference>
<dbReference type="Gene3D" id="2.170.150.70">
    <property type="match status" value="1"/>
</dbReference>
<evidence type="ECO:0000256" key="3">
    <source>
        <dbReference type="ARBA" id="ARBA00022833"/>
    </source>
</evidence>
<dbReference type="InterPro" id="IPR006913">
    <property type="entry name" value="CENP-V/GFA"/>
</dbReference>
<evidence type="ECO:0000256" key="4">
    <source>
        <dbReference type="SAM" id="MobiDB-lite"/>
    </source>
</evidence>
<dbReference type="PANTHER" id="PTHR28620:SF1">
    <property type="entry name" value="CENP-V_GFA DOMAIN-CONTAINING PROTEIN"/>
    <property type="match status" value="1"/>
</dbReference>
<feature type="domain" description="CENP-V/GFA" evidence="5">
    <location>
        <begin position="38"/>
        <end position="150"/>
    </location>
</feature>
<protein>
    <recommendedName>
        <fullName evidence="5">CENP-V/GFA domain-containing protein</fullName>
    </recommendedName>
</protein>
<evidence type="ECO:0000256" key="2">
    <source>
        <dbReference type="ARBA" id="ARBA00022723"/>
    </source>
</evidence>
<sequence length="161" mass="18024">MPNSNPERPLSTDTTEVVPEHPEHSDTPGQEDSNDVAHEGSCHCGKVKWVMRAPRVLQCVQCNCSICKKKSLIHYIVKREKFTLVQGGDKLKTYTFNTGVAQHRFCKKCGVQSFYIPRSNPNSISVMPNCIDSNTVDSIELSDFEGQNWDEAIKLNPPSSN</sequence>
<proteinExistence type="inferred from homology"/>
<gene>
    <name evidence="6" type="ORF">WR25_22813</name>
</gene>
<dbReference type="STRING" id="2018661.A0A2A2JK05"/>
<dbReference type="Proteomes" id="UP000218231">
    <property type="component" value="Unassembled WGS sequence"/>
</dbReference>
<keyword evidence="7" id="KW-1185">Reference proteome</keyword>
<evidence type="ECO:0000256" key="1">
    <source>
        <dbReference type="ARBA" id="ARBA00005495"/>
    </source>
</evidence>
<dbReference type="EMBL" id="LIAE01010396">
    <property type="protein sequence ID" value="PAV61889.1"/>
    <property type="molecule type" value="Genomic_DNA"/>
</dbReference>
<organism evidence="6 7">
    <name type="scientific">Diploscapter pachys</name>
    <dbReference type="NCBI Taxonomy" id="2018661"/>
    <lineage>
        <taxon>Eukaryota</taxon>
        <taxon>Metazoa</taxon>
        <taxon>Ecdysozoa</taxon>
        <taxon>Nematoda</taxon>
        <taxon>Chromadorea</taxon>
        <taxon>Rhabditida</taxon>
        <taxon>Rhabditina</taxon>
        <taxon>Rhabditomorpha</taxon>
        <taxon>Rhabditoidea</taxon>
        <taxon>Rhabditidae</taxon>
        <taxon>Diploscapter</taxon>
    </lineage>
</organism>
<comment type="similarity">
    <text evidence="1">Belongs to the Gfa family.</text>
</comment>
<keyword evidence="2" id="KW-0479">Metal-binding</keyword>
<feature type="compositionally biased region" description="Polar residues" evidence="4">
    <location>
        <begin position="1"/>
        <end position="15"/>
    </location>
</feature>
<dbReference type="GO" id="GO:0016846">
    <property type="term" value="F:carbon-sulfur lyase activity"/>
    <property type="evidence" value="ECO:0007669"/>
    <property type="project" value="InterPro"/>
</dbReference>